<feature type="transmembrane region" description="Helical" evidence="7">
    <location>
        <begin position="384"/>
        <end position="402"/>
    </location>
</feature>
<feature type="transmembrane region" description="Helical" evidence="7">
    <location>
        <begin position="321"/>
        <end position="342"/>
    </location>
</feature>
<keyword evidence="5 7" id="KW-1133">Transmembrane helix</keyword>
<dbReference type="GO" id="GO:0005886">
    <property type="term" value="C:plasma membrane"/>
    <property type="evidence" value="ECO:0007669"/>
    <property type="project" value="UniProtKB-SubCell"/>
</dbReference>
<reference evidence="9 10" key="1">
    <citation type="submission" date="2024-04" db="EMBL/GenBank/DDBJ databases">
        <title>Novel genus in family Flammeovirgaceae.</title>
        <authorList>
            <person name="Nguyen T.H."/>
            <person name="Vuong T.Q."/>
            <person name="Le H."/>
            <person name="Kim S.-G."/>
        </authorList>
    </citation>
    <scope>NUCLEOTIDE SEQUENCE [LARGE SCALE GENOMIC DNA]</scope>
    <source>
        <strain evidence="9 10">JCM 23209</strain>
    </source>
</reference>
<evidence type="ECO:0000256" key="3">
    <source>
        <dbReference type="ARBA" id="ARBA00022475"/>
    </source>
</evidence>
<evidence type="ECO:0000256" key="6">
    <source>
        <dbReference type="ARBA" id="ARBA00023136"/>
    </source>
</evidence>
<dbReference type="InterPro" id="IPR036259">
    <property type="entry name" value="MFS_trans_sf"/>
</dbReference>
<feature type="transmembrane region" description="Helical" evidence="7">
    <location>
        <begin position="244"/>
        <end position="262"/>
    </location>
</feature>
<evidence type="ECO:0000256" key="4">
    <source>
        <dbReference type="ARBA" id="ARBA00022692"/>
    </source>
</evidence>
<feature type="transmembrane region" description="Helical" evidence="7">
    <location>
        <begin position="63"/>
        <end position="82"/>
    </location>
</feature>
<feature type="transmembrane region" description="Helical" evidence="7">
    <location>
        <begin position="181"/>
        <end position="201"/>
    </location>
</feature>
<comment type="caution">
    <text evidence="9">The sequence shown here is derived from an EMBL/GenBank/DDBJ whole genome shotgun (WGS) entry which is preliminary data.</text>
</comment>
<accession>A0AAW9RYQ8</accession>
<dbReference type="EMBL" id="JBDKWZ010000011">
    <property type="protein sequence ID" value="MEN7550047.1"/>
    <property type="molecule type" value="Genomic_DNA"/>
</dbReference>
<name>A0AAW9RYQ8_9BACT</name>
<evidence type="ECO:0000256" key="1">
    <source>
        <dbReference type="ARBA" id="ARBA00004651"/>
    </source>
</evidence>
<comment type="subcellular location">
    <subcellularLocation>
        <location evidence="1">Cell membrane</location>
        <topology evidence="1">Multi-pass membrane protein</topology>
    </subcellularLocation>
</comment>
<evidence type="ECO:0000256" key="7">
    <source>
        <dbReference type="SAM" id="Phobius"/>
    </source>
</evidence>
<feature type="transmembrane region" description="Helical" evidence="7">
    <location>
        <begin position="349"/>
        <end position="372"/>
    </location>
</feature>
<keyword evidence="6 7" id="KW-0472">Membrane</keyword>
<feature type="transmembrane region" description="Helical" evidence="7">
    <location>
        <begin position="94"/>
        <end position="116"/>
    </location>
</feature>
<feature type="domain" description="Major facilitator superfamily (MFS) profile" evidence="8">
    <location>
        <begin position="24"/>
        <end position="537"/>
    </location>
</feature>
<organism evidence="9 10">
    <name type="scientific">Rapidithrix thailandica</name>
    <dbReference type="NCBI Taxonomy" id="413964"/>
    <lineage>
        <taxon>Bacteria</taxon>
        <taxon>Pseudomonadati</taxon>
        <taxon>Bacteroidota</taxon>
        <taxon>Cytophagia</taxon>
        <taxon>Cytophagales</taxon>
        <taxon>Flammeovirgaceae</taxon>
        <taxon>Rapidithrix</taxon>
    </lineage>
</organism>
<feature type="transmembrane region" description="Helical" evidence="7">
    <location>
        <begin position="504"/>
        <end position="525"/>
    </location>
</feature>
<dbReference type="InterPro" id="IPR020846">
    <property type="entry name" value="MFS_dom"/>
</dbReference>
<sequence>MTAIEGLIESKKTAKSIPLSIGKKWLILIGLTLCAGLDILVATSSSVAIDEIAGFLNATSDEIAWMNIAYFMAKLIFLILSIHLTKRYGAKHIVLYSLAIFVLGAFICGTTTSMNLFVTGRFFLGAGSAAFYTVSQTILFTIFPIKKQGMIQAIFSLAIVLGPNITPAFSGWLTYHYTWQLIFLAAVVMGLCAIPFLQNIPKDVLPKASVRKISWISVLFLAIGLCSLQFILEEGSRYDWFEEKKIILLTIVGIGSVLVFFFKNNRDRKRERLIDFSVLQNPSFAFAFLISFVSGFALFGSGTIVPAFVQNVLRYQSAAVGYTLFPSGVAVLVGLIMSAIIIDTKKIPPFISVVSGVVCVITSMILVSSVTIDSGFPDINPPMMLRGLGLGLLFVPITFIAFNELKGHQLLTGVGLFNFGRQCGGSFAMAFLPTYLAHQIAFHKNNLSSHLTPYNPFLDERVQGVTQALISRGLNPIEAEKAALGTVNIALNVQSAVLAFQNTFFAISMVFLCAAPIIIATKIYLSKKDNTSKNVAA</sequence>
<dbReference type="Gene3D" id="1.20.1250.20">
    <property type="entry name" value="MFS general substrate transporter like domains"/>
    <property type="match status" value="1"/>
</dbReference>
<evidence type="ECO:0000313" key="9">
    <source>
        <dbReference type="EMBL" id="MEN7550047.1"/>
    </source>
</evidence>
<dbReference type="Proteomes" id="UP001403385">
    <property type="component" value="Unassembled WGS sequence"/>
</dbReference>
<keyword evidence="4 7" id="KW-0812">Transmembrane</keyword>
<dbReference type="RefSeq" id="WP_346822821.1">
    <property type="nucleotide sequence ID" value="NZ_JBDKWZ010000011.1"/>
</dbReference>
<feature type="transmembrane region" description="Helical" evidence="7">
    <location>
        <begin position="154"/>
        <end position="175"/>
    </location>
</feature>
<dbReference type="InterPro" id="IPR004638">
    <property type="entry name" value="EmrB-like"/>
</dbReference>
<evidence type="ECO:0000313" key="10">
    <source>
        <dbReference type="Proteomes" id="UP001403385"/>
    </source>
</evidence>
<protein>
    <submittedName>
        <fullName evidence="9">DHA2 family efflux MFS transporter permease subunit</fullName>
    </submittedName>
</protein>
<keyword evidence="10" id="KW-1185">Reference proteome</keyword>
<dbReference type="SUPFAM" id="SSF103473">
    <property type="entry name" value="MFS general substrate transporter"/>
    <property type="match status" value="1"/>
</dbReference>
<feature type="transmembrane region" description="Helical" evidence="7">
    <location>
        <begin position="423"/>
        <end position="442"/>
    </location>
</feature>
<dbReference type="PANTHER" id="PTHR23501:SF174">
    <property type="entry name" value="MULTIDRUG EXPORT PROTEIN EMRB-RELATED"/>
    <property type="match status" value="1"/>
</dbReference>
<gene>
    <name evidence="9" type="ORF">AAG747_19140</name>
</gene>
<keyword evidence="3" id="KW-1003">Cell membrane</keyword>
<dbReference type="NCBIfam" id="TIGR00711">
    <property type="entry name" value="efflux_EmrB"/>
    <property type="match status" value="1"/>
</dbReference>
<keyword evidence="2" id="KW-0813">Transport</keyword>
<evidence type="ECO:0000259" key="8">
    <source>
        <dbReference type="PROSITE" id="PS50850"/>
    </source>
</evidence>
<evidence type="ECO:0000256" key="2">
    <source>
        <dbReference type="ARBA" id="ARBA00022448"/>
    </source>
</evidence>
<feature type="transmembrane region" description="Helical" evidence="7">
    <location>
        <begin position="122"/>
        <end position="142"/>
    </location>
</feature>
<dbReference type="PROSITE" id="PS50850">
    <property type="entry name" value="MFS"/>
    <property type="match status" value="1"/>
</dbReference>
<dbReference type="Pfam" id="PF07690">
    <property type="entry name" value="MFS_1"/>
    <property type="match status" value="1"/>
</dbReference>
<dbReference type="InterPro" id="IPR011701">
    <property type="entry name" value="MFS"/>
</dbReference>
<feature type="transmembrane region" description="Helical" evidence="7">
    <location>
        <begin position="283"/>
        <end position="309"/>
    </location>
</feature>
<dbReference type="PANTHER" id="PTHR23501">
    <property type="entry name" value="MAJOR FACILITATOR SUPERFAMILY"/>
    <property type="match status" value="1"/>
</dbReference>
<feature type="transmembrane region" description="Helical" evidence="7">
    <location>
        <begin position="25"/>
        <end position="43"/>
    </location>
</feature>
<proteinExistence type="predicted"/>
<dbReference type="GO" id="GO:0022857">
    <property type="term" value="F:transmembrane transporter activity"/>
    <property type="evidence" value="ECO:0007669"/>
    <property type="project" value="InterPro"/>
</dbReference>
<feature type="transmembrane region" description="Helical" evidence="7">
    <location>
        <begin position="213"/>
        <end position="232"/>
    </location>
</feature>
<dbReference type="AlphaFoldDB" id="A0AAW9RYQ8"/>
<evidence type="ECO:0000256" key="5">
    <source>
        <dbReference type="ARBA" id="ARBA00022989"/>
    </source>
</evidence>